<keyword evidence="6" id="KW-1185">Reference proteome</keyword>
<dbReference type="EMBL" id="CP072362">
    <property type="protein sequence ID" value="QUB76276.1"/>
    <property type="molecule type" value="Genomic_DNA"/>
</dbReference>
<proteinExistence type="predicted"/>
<dbReference type="SMART" id="SM00342">
    <property type="entry name" value="HTH_ARAC"/>
    <property type="match status" value="1"/>
</dbReference>
<dbReference type="PANTHER" id="PTHR43280">
    <property type="entry name" value="ARAC-FAMILY TRANSCRIPTIONAL REGULATOR"/>
    <property type="match status" value="1"/>
</dbReference>
<dbReference type="InterPro" id="IPR018060">
    <property type="entry name" value="HTH_AraC"/>
</dbReference>
<evidence type="ECO:0000313" key="6">
    <source>
        <dbReference type="Proteomes" id="UP000682195"/>
    </source>
</evidence>
<gene>
    <name evidence="5" type="ORF">J5A58_11070</name>
</gene>
<dbReference type="InterPro" id="IPR011051">
    <property type="entry name" value="RmlC_Cupin_sf"/>
</dbReference>
<reference evidence="5 6" key="1">
    <citation type="submission" date="2021-03" db="EMBL/GenBank/DDBJ databases">
        <title>Human Oral Microbial Genomes.</title>
        <authorList>
            <person name="Johnston C.D."/>
            <person name="Chen T."/>
            <person name="Dewhirst F.E."/>
        </authorList>
    </citation>
    <scope>NUCLEOTIDE SEQUENCE [LARGE SCALE GENOMIC DNA]</scope>
    <source>
        <strain evidence="5 6">F0054</strain>
    </source>
</reference>
<name>A0ABX7XRW2_9BACT</name>
<keyword evidence="2" id="KW-0238">DNA-binding</keyword>
<dbReference type="Proteomes" id="UP000682195">
    <property type="component" value="Chromosome 2"/>
</dbReference>
<evidence type="ECO:0000256" key="3">
    <source>
        <dbReference type="ARBA" id="ARBA00023163"/>
    </source>
</evidence>
<dbReference type="InterPro" id="IPR009057">
    <property type="entry name" value="Homeodomain-like_sf"/>
</dbReference>
<keyword evidence="1" id="KW-0805">Transcription regulation</keyword>
<dbReference type="PANTHER" id="PTHR43280:SF32">
    <property type="entry name" value="TRANSCRIPTIONAL REGULATORY PROTEIN"/>
    <property type="match status" value="1"/>
</dbReference>
<evidence type="ECO:0000256" key="1">
    <source>
        <dbReference type="ARBA" id="ARBA00023015"/>
    </source>
</evidence>
<dbReference type="Gene3D" id="1.10.10.60">
    <property type="entry name" value="Homeodomain-like"/>
    <property type="match status" value="1"/>
</dbReference>
<evidence type="ECO:0000313" key="5">
    <source>
        <dbReference type="EMBL" id="QUB76276.1"/>
    </source>
</evidence>
<evidence type="ECO:0000259" key="4">
    <source>
        <dbReference type="PROSITE" id="PS01124"/>
    </source>
</evidence>
<keyword evidence="3" id="KW-0804">Transcription</keyword>
<dbReference type="SUPFAM" id="SSF51182">
    <property type="entry name" value="RmlC-like cupins"/>
    <property type="match status" value="1"/>
</dbReference>
<dbReference type="PROSITE" id="PS01124">
    <property type="entry name" value="HTH_ARAC_FAMILY_2"/>
    <property type="match status" value="1"/>
</dbReference>
<organism evidence="5 6">
    <name type="scientific">Prevotella melaninogenica</name>
    <dbReference type="NCBI Taxonomy" id="28132"/>
    <lineage>
        <taxon>Bacteria</taxon>
        <taxon>Pseudomonadati</taxon>
        <taxon>Bacteroidota</taxon>
        <taxon>Bacteroidia</taxon>
        <taxon>Bacteroidales</taxon>
        <taxon>Prevotellaceae</taxon>
        <taxon>Prevotella</taxon>
    </lineage>
</organism>
<accession>A0ABX7XRW2</accession>
<dbReference type="Pfam" id="PF12833">
    <property type="entry name" value="HTH_18"/>
    <property type="match status" value="1"/>
</dbReference>
<evidence type="ECO:0000256" key="2">
    <source>
        <dbReference type="ARBA" id="ARBA00023125"/>
    </source>
</evidence>
<protein>
    <submittedName>
        <fullName evidence="5">AraC family transcriptional regulator</fullName>
    </submittedName>
</protein>
<dbReference type="SUPFAM" id="SSF46689">
    <property type="entry name" value="Homeodomain-like"/>
    <property type="match status" value="1"/>
</dbReference>
<sequence length="290" mass="33291">MDNSKAVNYVSVNNLDIEIAEVCRAQDNIFVNDDLILILNGTLQQLPIINVNETFQIAEPRIILVMEGSGEVCINLQDYHIKKGHVILVPGDSIVEVNEISDDAQVAAIVVRDNINIPEEIIHQPSPTDYDRLLRMFLLLWDIVKISPYRRKTVHNILKTIVSDIQEIKESEVENFAREGLNRTKELFLQFKRLVYKNCKQERSIPFYAAQLHITPHHLSAIIKKASTQSAMYWINRATVQEAKLLLKYNGMMAYEVADHMNFPSASTFSKFFKRETGMTPLAYQNTTKR</sequence>
<feature type="domain" description="HTH araC/xylS-type" evidence="4">
    <location>
        <begin position="189"/>
        <end position="287"/>
    </location>
</feature>
<dbReference type="RefSeq" id="WP_211808203.1">
    <property type="nucleotide sequence ID" value="NZ_CP072362.1"/>
</dbReference>